<reference evidence="1 2" key="1">
    <citation type="submission" date="2019-05" db="EMBL/GenBank/DDBJ databases">
        <title>Another draft genome of Portunus trituberculatus and its Hox gene families provides insights of decapod evolution.</title>
        <authorList>
            <person name="Jeong J.-H."/>
            <person name="Song I."/>
            <person name="Kim S."/>
            <person name="Choi T."/>
            <person name="Kim D."/>
            <person name="Ryu S."/>
            <person name="Kim W."/>
        </authorList>
    </citation>
    <scope>NUCLEOTIDE SEQUENCE [LARGE SCALE GENOMIC DNA]</scope>
    <source>
        <tissue evidence="1">Muscle</tissue>
    </source>
</reference>
<keyword evidence="2" id="KW-1185">Reference proteome</keyword>
<proteinExistence type="predicted"/>
<comment type="caution">
    <text evidence="1">The sequence shown here is derived from an EMBL/GenBank/DDBJ whole genome shotgun (WGS) entry which is preliminary data.</text>
</comment>
<protein>
    <submittedName>
        <fullName evidence="1">Uncharacterized protein</fullName>
    </submittedName>
</protein>
<accession>A0A5B7IRT1</accession>
<dbReference type="AlphaFoldDB" id="A0A5B7IRT1"/>
<gene>
    <name evidence="1" type="ORF">E2C01_083181</name>
</gene>
<sequence length="212" mass="23470">MSGEFGTSRSGNAAANLGQRYLLVHPQRRAWPPAGPVSEQSWVPTPPHPCPCHPIPGPPLQKGTQTAEACGPAQTEAGPGRRERWLYWGRWLDSLGPRISRHTLGLAIRGRLGRRMYRDRHWLGPRAGWRTLGLVIWGRLDSSRHWLGPGAGRHTLGLVIWGRLDSSRHWLGPGPSRHTLGLVLVGRLGRWLGRRARCVPLLLQGSDSHASP</sequence>
<name>A0A5B7IRT1_PORTR</name>
<dbReference type="EMBL" id="VSRR010077299">
    <property type="protein sequence ID" value="MPC88281.1"/>
    <property type="molecule type" value="Genomic_DNA"/>
</dbReference>
<evidence type="ECO:0000313" key="2">
    <source>
        <dbReference type="Proteomes" id="UP000324222"/>
    </source>
</evidence>
<organism evidence="1 2">
    <name type="scientific">Portunus trituberculatus</name>
    <name type="common">Swimming crab</name>
    <name type="synonym">Neptunus trituberculatus</name>
    <dbReference type="NCBI Taxonomy" id="210409"/>
    <lineage>
        <taxon>Eukaryota</taxon>
        <taxon>Metazoa</taxon>
        <taxon>Ecdysozoa</taxon>
        <taxon>Arthropoda</taxon>
        <taxon>Crustacea</taxon>
        <taxon>Multicrustacea</taxon>
        <taxon>Malacostraca</taxon>
        <taxon>Eumalacostraca</taxon>
        <taxon>Eucarida</taxon>
        <taxon>Decapoda</taxon>
        <taxon>Pleocyemata</taxon>
        <taxon>Brachyura</taxon>
        <taxon>Eubrachyura</taxon>
        <taxon>Portunoidea</taxon>
        <taxon>Portunidae</taxon>
        <taxon>Portuninae</taxon>
        <taxon>Portunus</taxon>
    </lineage>
</organism>
<dbReference type="Proteomes" id="UP000324222">
    <property type="component" value="Unassembled WGS sequence"/>
</dbReference>
<evidence type="ECO:0000313" key="1">
    <source>
        <dbReference type="EMBL" id="MPC88281.1"/>
    </source>
</evidence>